<evidence type="ECO:0000259" key="2">
    <source>
        <dbReference type="Pfam" id="PF02617"/>
    </source>
</evidence>
<protein>
    <submittedName>
        <fullName evidence="3">ATP-dependent Clp protease adaptor</fullName>
    </submittedName>
</protein>
<name>A0A517P3X3_9PLAN</name>
<dbReference type="EMBL" id="CP036265">
    <property type="protein sequence ID" value="QDT14072.1"/>
    <property type="molecule type" value="Genomic_DNA"/>
</dbReference>
<reference evidence="3 4" key="1">
    <citation type="submission" date="2019-02" db="EMBL/GenBank/DDBJ databases">
        <title>Deep-cultivation of Planctomycetes and their phenomic and genomic characterization uncovers novel biology.</title>
        <authorList>
            <person name="Wiegand S."/>
            <person name="Jogler M."/>
            <person name="Boedeker C."/>
            <person name="Pinto D."/>
            <person name="Vollmers J."/>
            <person name="Rivas-Marin E."/>
            <person name="Kohn T."/>
            <person name="Peeters S.H."/>
            <person name="Heuer A."/>
            <person name="Rast P."/>
            <person name="Oberbeckmann S."/>
            <person name="Bunk B."/>
            <person name="Jeske O."/>
            <person name="Meyerdierks A."/>
            <person name="Storesund J.E."/>
            <person name="Kallscheuer N."/>
            <person name="Luecker S."/>
            <person name="Lage O.M."/>
            <person name="Pohl T."/>
            <person name="Merkel B.J."/>
            <person name="Hornburger P."/>
            <person name="Mueller R.-W."/>
            <person name="Bruemmer F."/>
            <person name="Labrenz M."/>
            <person name="Spormann A.M."/>
            <person name="Op den Camp H."/>
            <person name="Overmann J."/>
            <person name="Amann R."/>
            <person name="Jetten M.S.M."/>
            <person name="Mascher T."/>
            <person name="Medema M.H."/>
            <person name="Devos D.P."/>
            <person name="Kaster A.-K."/>
            <person name="Ovreas L."/>
            <person name="Rohde M."/>
            <person name="Galperin M.Y."/>
            <person name="Jogler C."/>
        </authorList>
    </citation>
    <scope>NUCLEOTIDE SEQUENCE [LARGE SCALE GENOMIC DNA]</scope>
    <source>
        <strain evidence="3 4">CA12</strain>
    </source>
</reference>
<evidence type="ECO:0000313" key="3">
    <source>
        <dbReference type="EMBL" id="QDT14072.1"/>
    </source>
</evidence>
<organism evidence="3 4">
    <name type="scientific">Alienimonas californiensis</name>
    <dbReference type="NCBI Taxonomy" id="2527989"/>
    <lineage>
        <taxon>Bacteria</taxon>
        <taxon>Pseudomonadati</taxon>
        <taxon>Planctomycetota</taxon>
        <taxon>Planctomycetia</taxon>
        <taxon>Planctomycetales</taxon>
        <taxon>Planctomycetaceae</taxon>
        <taxon>Alienimonas</taxon>
    </lineage>
</organism>
<sequence length="144" mass="15864">MPETADPHDTDAPEFEPGGVSFDVPDFDTLGGGAATGTAVAEPKTKRKTKPHRNPRYAVIVENDEDHTFSYLVDVLRAVCAHTKEDAERLTDKIDKTGRAAVWTGPLEVAELKRDQIREFGPDNYNKPPVTIPLQVTIEPIDPD</sequence>
<evidence type="ECO:0000256" key="1">
    <source>
        <dbReference type="SAM" id="MobiDB-lite"/>
    </source>
</evidence>
<evidence type="ECO:0000313" key="4">
    <source>
        <dbReference type="Proteomes" id="UP000318741"/>
    </source>
</evidence>
<dbReference type="GO" id="GO:0006508">
    <property type="term" value="P:proteolysis"/>
    <property type="evidence" value="ECO:0007669"/>
    <property type="project" value="UniProtKB-KW"/>
</dbReference>
<dbReference type="Proteomes" id="UP000318741">
    <property type="component" value="Chromosome"/>
</dbReference>
<dbReference type="InterPro" id="IPR014719">
    <property type="entry name" value="Ribosomal_bL12_C/ClpS-like"/>
</dbReference>
<keyword evidence="3" id="KW-0378">Hydrolase</keyword>
<feature type="region of interest" description="Disordered" evidence="1">
    <location>
        <begin position="1"/>
        <end position="54"/>
    </location>
</feature>
<accession>A0A517P3X3</accession>
<feature type="compositionally biased region" description="Basic residues" evidence="1">
    <location>
        <begin position="45"/>
        <end position="54"/>
    </location>
</feature>
<feature type="domain" description="Adaptor protein ClpS core" evidence="2">
    <location>
        <begin position="53"/>
        <end position="121"/>
    </location>
</feature>
<dbReference type="SUPFAM" id="SSF54736">
    <property type="entry name" value="ClpS-like"/>
    <property type="match status" value="1"/>
</dbReference>
<dbReference type="RefSeq" id="WP_145356677.1">
    <property type="nucleotide sequence ID" value="NZ_CP036265.1"/>
</dbReference>
<dbReference type="KEGG" id="acaf:CA12_01400"/>
<keyword evidence="4" id="KW-1185">Reference proteome</keyword>
<keyword evidence="3" id="KW-0645">Protease</keyword>
<dbReference type="AlphaFoldDB" id="A0A517P3X3"/>
<dbReference type="Pfam" id="PF02617">
    <property type="entry name" value="ClpS"/>
    <property type="match status" value="1"/>
</dbReference>
<dbReference type="OrthoDB" id="286350at2"/>
<gene>
    <name evidence="3" type="ORF">CA12_01400</name>
</gene>
<feature type="compositionally biased region" description="Basic and acidic residues" evidence="1">
    <location>
        <begin position="1"/>
        <end position="11"/>
    </location>
</feature>
<dbReference type="GO" id="GO:0030163">
    <property type="term" value="P:protein catabolic process"/>
    <property type="evidence" value="ECO:0007669"/>
    <property type="project" value="InterPro"/>
</dbReference>
<dbReference type="Gene3D" id="3.30.1390.10">
    <property type="match status" value="1"/>
</dbReference>
<dbReference type="GO" id="GO:0008233">
    <property type="term" value="F:peptidase activity"/>
    <property type="evidence" value="ECO:0007669"/>
    <property type="project" value="UniProtKB-KW"/>
</dbReference>
<dbReference type="InterPro" id="IPR003769">
    <property type="entry name" value="ClpS_core"/>
</dbReference>
<proteinExistence type="predicted"/>